<dbReference type="InterPro" id="IPR041380">
    <property type="entry name" value="Acetyltransf_17"/>
</dbReference>
<feature type="binding site" evidence="5">
    <location>
        <begin position="92"/>
        <end position="97"/>
    </location>
    <ligand>
        <name>acetyl-CoA</name>
        <dbReference type="ChEBI" id="CHEBI:57288"/>
    </ligand>
</feature>
<dbReference type="InterPro" id="IPR025559">
    <property type="entry name" value="Eis_dom"/>
</dbReference>
<dbReference type="SUPFAM" id="SSF55718">
    <property type="entry name" value="SCP-like"/>
    <property type="match status" value="1"/>
</dbReference>
<dbReference type="InterPro" id="IPR036527">
    <property type="entry name" value="SCP2_sterol-bd_dom_sf"/>
</dbReference>
<dbReference type="NCBIfam" id="NF002367">
    <property type="entry name" value="PRK01346.1-4"/>
    <property type="match status" value="1"/>
</dbReference>
<evidence type="ECO:0000259" key="6">
    <source>
        <dbReference type="PROSITE" id="PS51186"/>
    </source>
</evidence>
<dbReference type="Pfam" id="PF13527">
    <property type="entry name" value="Acetyltransf_9"/>
    <property type="match status" value="1"/>
</dbReference>
<reference evidence="8" key="1">
    <citation type="journal article" date="2019" name="Int. J. Syst. Evol. Microbiol.">
        <title>The Global Catalogue of Microorganisms (GCM) 10K type strain sequencing project: providing services to taxonomists for standard genome sequencing and annotation.</title>
        <authorList>
            <consortium name="The Broad Institute Genomics Platform"/>
            <consortium name="The Broad Institute Genome Sequencing Center for Infectious Disease"/>
            <person name="Wu L."/>
            <person name="Ma J."/>
        </authorList>
    </citation>
    <scope>NUCLEOTIDE SEQUENCE [LARGE SCALE GENOMIC DNA]</scope>
    <source>
        <strain evidence="8">JCM 18542</strain>
    </source>
</reference>
<dbReference type="SUPFAM" id="SSF55729">
    <property type="entry name" value="Acyl-CoA N-acyltransferases (Nat)"/>
    <property type="match status" value="1"/>
</dbReference>
<dbReference type="Pfam" id="PF17668">
    <property type="entry name" value="Acetyltransf_17"/>
    <property type="match status" value="1"/>
</dbReference>
<evidence type="ECO:0000256" key="4">
    <source>
        <dbReference type="ARBA" id="ARBA00023315"/>
    </source>
</evidence>
<comment type="similarity">
    <text evidence="1 5">Belongs to the acetyltransferase Eis family.</text>
</comment>
<dbReference type="Proteomes" id="UP001500839">
    <property type="component" value="Unassembled WGS sequence"/>
</dbReference>
<keyword evidence="4 5" id="KW-0012">Acyltransferase</keyword>
<dbReference type="InterPro" id="IPR022902">
    <property type="entry name" value="NAcTrfase_Eis"/>
</dbReference>
<evidence type="ECO:0000313" key="8">
    <source>
        <dbReference type="Proteomes" id="UP001500839"/>
    </source>
</evidence>
<feature type="active site" description="Proton donor" evidence="5">
    <location>
        <position position="125"/>
    </location>
</feature>
<evidence type="ECO:0000256" key="3">
    <source>
        <dbReference type="ARBA" id="ARBA00022679"/>
    </source>
</evidence>
<sequence length="400" mass="42508">MAGVAIRTLTTADELAASDAVFHTAMVGLPAPAADEDVAAVREPGRTFGAYVGDGILVGATDSTSGTMTVPGGARVAHAAVTHVGVLPTHTRRGVLTALMRRQLEDCRTRGETVASLRASEAVIYGRYGYGIASVTHTVSLDLRDAELRTTAGSEAPPVRLVDPDGSWELLQRIVDGNPSGRAGTIGRSALWWQGRRARTQPAPHYVAVCGDDGFVCYRPLDPAAWFTSRDRTIVVTDLHAGTPGAYRALIGYLLRLDLVHTVRFPWLPADDPLPWMLTDHRAARVTGVADETWLRLVDVPGALAARTYNPGAAVTVRIDDGLLPENSGCYRIGSDGAARADGAPDAQVDVADLGAAYLGGARWHQLRDAGRLRERSEGAADRLDALFATARAPFAGVMF</sequence>
<dbReference type="PANTHER" id="PTHR37817:SF1">
    <property type="entry name" value="N-ACETYLTRANSFERASE EIS"/>
    <property type="match status" value="1"/>
</dbReference>
<evidence type="ECO:0000256" key="1">
    <source>
        <dbReference type="ARBA" id="ARBA00009213"/>
    </source>
</evidence>
<accession>A0ABP9C4G2</accession>
<dbReference type="EMBL" id="BAABKQ010000001">
    <property type="protein sequence ID" value="GAA4804481.1"/>
    <property type="molecule type" value="Genomic_DNA"/>
</dbReference>
<feature type="active site" description="Proton acceptor; via carboxylate" evidence="5">
    <location>
        <position position="400"/>
    </location>
</feature>
<feature type="domain" description="N-acetyltransferase" evidence="6">
    <location>
        <begin position="4"/>
        <end position="153"/>
    </location>
</feature>
<feature type="binding site" evidence="5">
    <location>
        <begin position="120"/>
        <end position="121"/>
    </location>
    <ligand>
        <name>acetyl-CoA</name>
        <dbReference type="ChEBI" id="CHEBI:57288"/>
    </ligand>
</feature>
<evidence type="ECO:0000313" key="7">
    <source>
        <dbReference type="EMBL" id="GAA4804481.1"/>
    </source>
</evidence>
<dbReference type="Gene3D" id="3.40.630.30">
    <property type="match status" value="2"/>
</dbReference>
<gene>
    <name evidence="7" type="ORF">GCM10023353_03760</name>
</gene>
<dbReference type="RefSeq" id="WP_200174829.1">
    <property type="nucleotide sequence ID" value="NZ_BAABKQ010000001.1"/>
</dbReference>
<comment type="caution">
    <text evidence="7">The sequence shown here is derived from an EMBL/GenBank/DDBJ whole genome shotgun (WGS) entry which is preliminary data.</text>
</comment>
<keyword evidence="3 5" id="KW-0808">Transferase</keyword>
<name>A0ABP9C4G2_9ACTN</name>
<organism evidence="7 8">
    <name type="scientific">Tomitella cavernea</name>
    <dbReference type="NCBI Taxonomy" id="1387982"/>
    <lineage>
        <taxon>Bacteria</taxon>
        <taxon>Bacillati</taxon>
        <taxon>Actinomycetota</taxon>
        <taxon>Actinomycetes</taxon>
        <taxon>Mycobacteriales</taxon>
        <taxon>Tomitella</taxon>
    </lineage>
</organism>
<protein>
    <submittedName>
        <fullName evidence="7">GNAT family N-acetyltransferase</fullName>
    </submittedName>
</protein>
<evidence type="ECO:0000256" key="2">
    <source>
        <dbReference type="ARBA" id="ARBA00022488"/>
    </source>
</evidence>
<dbReference type="Pfam" id="PF13530">
    <property type="entry name" value="SCP2_2"/>
    <property type="match status" value="1"/>
</dbReference>
<keyword evidence="2" id="KW-1036">Host cytoplasmic vesicle</keyword>
<proteinExistence type="inferred from homology"/>
<keyword evidence="8" id="KW-1185">Reference proteome</keyword>
<feature type="binding site" evidence="5">
    <location>
        <begin position="84"/>
        <end position="86"/>
    </location>
    <ligand>
        <name>acetyl-CoA</name>
        <dbReference type="ChEBI" id="CHEBI:57288"/>
    </ligand>
</feature>
<dbReference type="InterPro" id="IPR000182">
    <property type="entry name" value="GNAT_dom"/>
</dbReference>
<dbReference type="InterPro" id="IPR051554">
    <property type="entry name" value="Acetyltransferase_Eis"/>
</dbReference>
<evidence type="ECO:0000256" key="5">
    <source>
        <dbReference type="HAMAP-Rule" id="MF_01812"/>
    </source>
</evidence>
<comment type="subunit">
    <text evidence="5">Homohexamer; trimer of dimers.</text>
</comment>
<dbReference type="PANTHER" id="PTHR37817">
    <property type="entry name" value="N-ACETYLTRANSFERASE EIS"/>
    <property type="match status" value="1"/>
</dbReference>
<dbReference type="InterPro" id="IPR016181">
    <property type="entry name" value="Acyl_CoA_acyltransferase"/>
</dbReference>
<dbReference type="PROSITE" id="PS51186">
    <property type="entry name" value="GNAT"/>
    <property type="match status" value="1"/>
</dbReference>
<dbReference type="Gene3D" id="3.30.1050.10">
    <property type="entry name" value="SCP2 sterol-binding domain"/>
    <property type="match status" value="1"/>
</dbReference>
<dbReference type="HAMAP" id="MF_01812">
    <property type="entry name" value="Eis"/>
    <property type="match status" value="1"/>
</dbReference>